<dbReference type="EC" id="4.1.1.97" evidence="6"/>
<dbReference type="GO" id="GO:0006144">
    <property type="term" value="P:purine nucleobase metabolic process"/>
    <property type="evidence" value="ECO:0007669"/>
    <property type="project" value="UniProtKB-KW"/>
</dbReference>
<dbReference type="GeneID" id="111662948"/>
<comment type="similarity">
    <text evidence="5">Belongs to the OHCU decarboxylase family.</text>
</comment>
<evidence type="ECO:0000256" key="6">
    <source>
        <dbReference type="ARBA" id="ARBA00012257"/>
    </source>
</evidence>
<comment type="catalytic activity">
    <reaction evidence="1">
        <text>5-hydroxy-2-oxo-4-ureido-2,5-dihydro-1H-imidazole-5-carboxylate + H(+) = (S)-allantoin + CO2</text>
        <dbReference type="Rhea" id="RHEA:26301"/>
        <dbReference type="ChEBI" id="CHEBI:15378"/>
        <dbReference type="ChEBI" id="CHEBI:15678"/>
        <dbReference type="ChEBI" id="CHEBI:16526"/>
        <dbReference type="ChEBI" id="CHEBI:58639"/>
        <dbReference type="EC" id="4.1.1.97"/>
    </reaction>
</comment>
<evidence type="ECO:0000256" key="5">
    <source>
        <dbReference type="ARBA" id="ARBA00005793"/>
    </source>
</evidence>
<proteinExistence type="inferred from homology"/>
<keyword evidence="7" id="KW-0659">Purine metabolism</keyword>
<keyword evidence="16" id="KW-1185">Reference proteome</keyword>
<dbReference type="Gene3D" id="1.10.3330.10">
    <property type="entry name" value="Oxo-4-hydroxy-4-carboxy-5-ureidoimidazoline decarboxylase"/>
    <property type="match status" value="1"/>
</dbReference>
<dbReference type="GeneTree" id="ENSGT00390000002395"/>
<reference evidence="15" key="1">
    <citation type="submission" date="2025-08" db="UniProtKB">
        <authorList>
            <consortium name="Ensembl"/>
        </authorList>
    </citation>
    <scope>IDENTIFICATION</scope>
</reference>
<evidence type="ECO:0000256" key="1">
    <source>
        <dbReference type="ARBA" id="ARBA00001163"/>
    </source>
</evidence>
<evidence type="ECO:0000256" key="3">
    <source>
        <dbReference type="ARBA" id="ARBA00004275"/>
    </source>
</evidence>
<evidence type="ECO:0000256" key="10">
    <source>
        <dbReference type="ARBA" id="ARBA00023239"/>
    </source>
</evidence>
<protein>
    <recommendedName>
        <fullName evidence="13">2-oxo-4-hydroxy-4-carboxy-5-ureidoimidazoline decarboxylase</fullName>
        <ecNumber evidence="6">4.1.1.97</ecNumber>
    </recommendedName>
    <alternativeName>
        <fullName evidence="12">Parahox neighbor</fullName>
    </alternativeName>
    <alternativeName>
        <fullName evidence="11">Ureidoimidazoline (2-oxo-4-hydroxy-4-carboxy-5-) decarboxylase</fullName>
    </alternativeName>
</protein>
<dbReference type="GO" id="GO:0051997">
    <property type="term" value="F:2-oxo-4-hydroxy-4-carboxy-5-ureidoimidazoline decarboxylase activity"/>
    <property type="evidence" value="ECO:0007669"/>
    <property type="project" value="UniProtKB-EC"/>
</dbReference>
<dbReference type="InterPro" id="IPR036778">
    <property type="entry name" value="OHCU_decarboxylase_sf"/>
</dbReference>
<dbReference type="KEGG" id="slal:111662948"/>
<evidence type="ECO:0000313" key="15">
    <source>
        <dbReference type="Ensembl" id="ENSSLDP00000005679.1"/>
    </source>
</evidence>
<sequence>MDINAVNALPYEDFVNIFGNVVEKCPIITASVWSRRPFVSLPALEAAISEFIDSLPESGKEGILRCHPDLAGRDLQRGTLTLESREEQARAGLDSLNSAEASRMTRLNEEYKERFGFPFVICARMNDKANILRQLSERCQNERAVERARGIEEVKKICRLRLQGLVLTDAPNKL</sequence>
<dbReference type="FunFam" id="1.10.3330.10:FF:000001">
    <property type="entry name" value="2-oxo-4-hydroxy-4-carboxy-5-ureidoimidazoline decarboxylase"/>
    <property type="match status" value="1"/>
</dbReference>
<dbReference type="PANTHER" id="PTHR43466:SF1">
    <property type="entry name" value="2-OXO-4-HYDROXY-4-CARBOXY-5-UREIDOIMIDAZOLINE DECARBOXYLASE-RELATED"/>
    <property type="match status" value="1"/>
</dbReference>
<comment type="function">
    <text evidence="2">Catalyzes the stereoselective decarboxylation of 2-oxo-4-hydroxy-4-carboxy-5-ureidoimidazoline (OHCU) to (S)-allantoin.</text>
</comment>
<keyword evidence="9" id="KW-0576">Peroxisome</keyword>
<dbReference type="GO" id="GO:0000255">
    <property type="term" value="P:allantoin metabolic process"/>
    <property type="evidence" value="ECO:0007669"/>
    <property type="project" value="InterPro"/>
</dbReference>
<name>A0A3B4WLZ5_SERLL</name>
<dbReference type="Proteomes" id="UP000261360">
    <property type="component" value="Unplaced"/>
</dbReference>
<dbReference type="GO" id="GO:0005777">
    <property type="term" value="C:peroxisome"/>
    <property type="evidence" value="ECO:0007669"/>
    <property type="project" value="UniProtKB-SubCell"/>
</dbReference>
<dbReference type="InterPro" id="IPR017580">
    <property type="entry name" value="OHCU_decarboxylase-1"/>
</dbReference>
<dbReference type="Ensembl" id="ENSSLDT00000005872.1">
    <property type="protein sequence ID" value="ENSSLDP00000005679.1"/>
    <property type="gene ID" value="ENSSLDG00000004527.1"/>
</dbReference>
<evidence type="ECO:0000256" key="11">
    <source>
        <dbReference type="ARBA" id="ARBA00030624"/>
    </source>
</evidence>
<evidence type="ECO:0000256" key="2">
    <source>
        <dbReference type="ARBA" id="ARBA00002506"/>
    </source>
</evidence>
<organism evidence="15 16">
    <name type="scientific">Seriola lalandi dorsalis</name>
    <dbReference type="NCBI Taxonomy" id="1841481"/>
    <lineage>
        <taxon>Eukaryota</taxon>
        <taxon>Metazoa</taxon>
        <taxon>Chordata</taxon>
        <taxon>Craniata</taxon>
        <taxon>Vertebrata</taxon>
        <taxon>Euteleostomi</taxon>
        <taxon>Actinopterygii</taxon>
        <taxon>Neopterygii</taxon>
        <taxon>Teleostei</taxon>
        <taxon>Neoteleostei</taxon>
        <taxon>Acanthomorphata</taxon>
        <taxon>Carangaria</taxon>
        <taxon>Carangiformes</taxon>
        <taxon>Carangidae</taxon>
        <taxon>Seriola</taxon>
    </lineage>
</organism>
<dbReference type="UniPathway" id="UPA00394">
    <property type="reaction ID" value="UER00652"/>
</dbReference>
<dbReference type="PANTHER" id="PTHR43466">
    <property type="entry name" value="2-OXO-4-HYDROXY-4-CARBOXY-5-UREIDOIMIDAZOLINE DECARBOXYLASE-RELATED"/>
    <property type="match status" value="1"/>
</dbReference>
<evidence type="ECO:0000259" key="14">
    <source>
        <dbReference type="Pfam" id="PF09349"/>
    </source>
</evidence>
<dbReference type="STRING" id="1841481.ENSSLDP00000005679"/>
<evidence type="ECO:0000256" key="4">
    <source>
        <dbReference type="ARBA" id="ARBA00004754"/>
    </source>
</evidence>
<keyword evidence="10" id="KW-0456">Lyase</keyword>
<dbReference type="RefSeq" id="XP_023272760.1">
    <property type="nucleotide sequence ID" value="XM_023416992.1"/>
</dbReference>
<accession>A0A3B4WLZ5</accession>
<feature type="domain" description="Oxo-4-hydroxy-4-carboxy-5-ureidoimidazoline decarboxylase" evidence="14">
    <location>
        <begin position="7"/>
        <end position="163"/>
    </location>
</feature>
<dbReference type="Pfam" id="PF09349">
    <property type="entry name" value="OHCU_decarbox"/>
    <property type="match status" value="1"/>
</dbReference>
<dbReference type="OrthoDB" id="9970124at2759"/>
<keyword evidence="8" id="KW-0210">Decarboxylase</keyword>
<dbReference type="CTD" id="646625"/>
<dbReference type="NCBIfam" id="TIGR03164">
    <property type="entry name" value="UHCUDC"/>
    <property type="match status" value="1"/>
</dbReference>
<dbReference type="GO" id="GO:0019628">
    <property type="term" value="P:urate catabolic process"/>
    <property type="evidence" value="ECO:0007669"/>
    <property type="project" value="UniProtKB-UniPathway"/>
</dbReference>
<evidence type="ECO:0000256" key="12">
    <source>
        <dbReference type="ARBA" id="ARBA00032116"/>
    </source>
</evidence>
<comment type="subcellular location">
    <subcellularLocation>
        <location evidence="3">Peroxisome</location>
    </subcellularLocation>
</comment>
<evidence type="ECO:0000256" key="9">
    <source>
        <dbReference type="ARBA" id="ARBA00023140"/>
    </source>
</evidence>
<evidence type="ECO:0000256" key="7">
    <source>
        <dbReference type="ARBA" id="ARBA00022631"/>
    </source>
</evidence>
<comment type="pathway">
    <text evidence="4">Purine metabolism; urate degradation; (S)-allantoin from urate: step 3/3.</text>
</comment>
<dbReference type="InterPro" id="IPR018020">
    <property type="entry name" value="OHCU_decarboxylase"/>
</dbReference>
<reference evidence="15" key="2">
    <citation type="submission" date="2025-09" db="UniProtKB">
        <authorList>
            <consortium name="Ensembl"/>
        </authorList>
    </citation>
    <scope>IDENTIFICATION</scope>
</reference>
<dbReference type="AlphaFoldDB" id="A0A3B4WLZ5"/>
<evidence type="ECO:0000256" key="13">
    <source>
        <dbReference type="ARBA" id="ARBA00071134"/>
    </source>
</evidence>
<evidence type="ECO:0000313" key="16">
    <source>
        <dbReference type="Proteomes" id="UP000261360"/>
    </source>
</evidence>
<dbReference type="SUPFAM" id="SSF158694">
    <property type="entry name" value="UraD-Like"/>
    <property type="match status" value="1"/>
</dbReference>
<evidence type="ECO:0000256" key="8">
    <source>
        <dbReference type="ARBA" id="ARBA00022793"/>
    </source>
</evidence>